<keyword evidence="3" id="KW-1185">Reference proteome</keyword>
<dbReference type="Proteomes" id="UP000054564">
    <property type="component" value="Unassembled WGS sequence"/>
</dbReference>
<gene>
    <name evidence="2" type="ORF">PSTG_17075</name>
</gene>
<dbReference type="AlphaFoldDB" id="A0A0L0URF4"/>
<dbReference type="PANTHER" id="PTHR47150">
    <property type="entry name" value="OS12G0169200 PROTEIN"/>
    <property type="match status" value="1"/>
</dbReference>
<accession>A0A0L0URF4</accession>
<dbReference type="EMBL" id="AJIL01000356">
    <property type="protein sequence ID" value="KNE89471.1"/>
    <property type="molecule type" value="Genomic_DNA"/>
</dbReference>
<evidence type="ECO:0000313" key="3">
    <source>
        <dbReference type="Proteomes" id="UP000054564"/>
    </source>
</evidence>
<reference evidence="3" key="1">
    <citation type="submission" date="2014-03" db="EMBL/GenBank/DDBJ databases">
        <title>The Genome Sequence of Puccinia striiformis f. sp. tritici PST-78.</title>
        <authorList>
            <consortium name="The Broad Institute Genome Sequencing Platform"/>
            <person name="Cuomo C."/>
            <person name="Hulbert S."/>
            <person name="Chen X."/>
            <person name="Walker B."/>
            <person name="Young S.K."/>
            <person name="Zeng Q."/>
            <person name="Gargeya S."/>
            <person name="Fitzgerald M."/>
            <person name="Haas B."/>
            <person name="Abouelleil A."/>
            <person name="Alvarado L."/>
            <person name="Arachchi H.M."/>
            <person name="Berlin A.M."/>
            <person name="Chapman S.B."/>
            <person name="Goldberg J."/>
            <person name="Griggs A."/>
            <person name="Gujja S."/>
            <person name="Hansen M."/>
            <person name="Howarth C."/>
            <person name="Imamovic A."/>
            <person name="Larimer J."/>
            <person name="McCowan C."/>
            <person name="Montmayeur A."/>
            <person name="Murphy C."/>
            <person name="Neiman D."/>
            <person name="Pearson M."/>
            <person name="Priest M."/>
            <person name="Roberts A."/>
            <person name="Saif S."/>
            <person name="Shea T."/>
            <person name="Sisk P."/>
            <person name="Sykes S."/>
            <person name="Wortman J."/>
            <person name="Nusbaum C."/>
            <person name="Birren B."/>
        </authorList>
    </citation>
    <scope>NUCLEOTIDE SEQUENCE [LARGE SCALE GENOMIC DNA]</scope>
    <source>
        <strain evidence="3">race PST-78</strain>
    </source>
</reference>
<name>A0A0L0URF4_9BASI</name>
<feature type="compositionally biased region" description="Polar residues" evidence="1">
    <location>
        <begin position="1"/>
        <end position="15"/>
    </location>
</feature>
<feature type="region of interest" description="Disordered" evidence="1">
    <location>
        <begin position="1"/>
        <end position="23"/>
    </location>
</feature>
<proteinExistence type="predicted"/>
<sequence length="103" mass="11287">MSLGSPASNKGSNSTESKDNQPRNFVVQSKLHQASAAKFVHLHNCGKLGLDAIQKIMLALRILAYGKAADRNNEYLRIGESTSHKSLQRFGQAIIAIFGNEYL</sequence>
<organism evidence="2 3">
    <name type="scientific">Puccinia striiformis f. sp. tritici PST-78</name>
    <dbReference type="NCBI Taxonomy" id="1165861"/>
    <lineage>
        <taxon>Eukaryota</taxon>
        <taxon>Fungi</taxon>
        <taxon>Dikarya</taxon>
        <taxon>Basidiomycota</taxon>
        <taxon>Pucciniomycotina</taxon>
        <taxon>Pucciniomycetes</taxon>
        <taxon>Pucciniales</taxon>
        <taxon>Pucciniaceae</taxon>
        <taxon>Puccinia</taxon>
    </lineage>
</organism>
<dbReference type="PANTHER" id="PTHR47150:SF5">
    <property type="entry name" value="OS07G0546750 PROTEIN"/>
    <property type="match status" value="1"/>
</dbReference>
<evidence type="ECO:0000256" key="1">
    <source>
        <dbReference type="SAM" id="MobiDB-lite"/>
    </source>
</evidence>
<comment type="caution">
    <text evidence="2">The sequence shown here is derived from an EMBL/GenBank/DDBJ whole genome shotgun (WGS) entry which is preliminary data.</text>
</comment>
<protein>
    <submittedName>
        <fullName evidence="2">Uncharacterized protein</fullName>
    </submittedName>
</protein>
<evidence type="ECO:0000313" key="2">
    <source>
        <dbReference type="EMBL" id="KNE89471.1"/>
    </source>
</evidence>